<evidence type="ECO:0000313" key="9">
    <source>
        <dbReference type="Proteomes" id="UP000814353"/>
    </source>
</evidence>
<evidence type="ECO:0000313" key="8">
    <source>
        <dbReference type="Proteomes" id="UP000518091"/>
    </source>
</evidence>
<evidence type="ECO:0000256" key="4">
    <source>
        <dbReference type="ARBA" id="ARBA00022519"/>
    </source>
</evidence>
<evidence type="ECO:0000256" key="2">
    <source>
        <dbReference type="ARBA" id="ARBA00022448"/>
    </source>
</evidence>
<dbReference type="PANTHER" id="PTHR30024:SF43">
    <property type="entry name" value="BLL4572 PROTEIN"/>
    <property type="match status" value="1"/>
</dbReference>
<dbReference type="EMBL" id="JACEFT010000025">
    <property type="protein sequence ID" value="MBA2780484.1"/>
    <property type="molecule type" value="Genomic_DNA"/>
</dbReference>
<reference evidence="7 9" key="1">
    <citation type="submission" date="2020-05" db="EMBL/GenBank/DDBJ databases">
        <title>Comparative genomic analysis of denitrifying bacteria from Halomonas genus.</title>
        <authorList>
            <person name="Wang L."/>
            <person name="Shao Z."/>
        </authorList>
    </citation>
    <scope>NUCLEOTIDE SEQUENCE [LARGE SCALE GENOMIC DNA]</scope>
    <source>
        <strain evidence="7 9">DSM 17331</strain>
    </source>
</reference>
<proteinExistence type="predicted"/>
<gene>
    <name evidence="6" type="ORF">H1D44_16475</name>
    <name evidence="7" type="ORF">HOP48_12675</name>
</gene>
<evidence type="ECO:0000256" key="1">
    <source>
        <dbReference type="ARBA" id="ARBA00004308"/>
    </source>
</evidence>
<dbReference type="RefSeq" id="WP_181515993.1">
    <property type="nucleotide sequence ID" value="NZ_JABFUB010000009.1"/>
</dbReference>
<dbReference type="PANTHER" id="PTHR30024">
    <property type="entry name" value="ALIPHATIC SULFONATES-BINDING PROTEIN-RELATED"/>
    <property type="match status" value="1"/>
</dbReference>
<evidence type="ECO:0000313" key="7">
    <source>
        <dbReference type="EMBL" id="MCG6662398.1"/>
    </source>
</evidence>
<sequence>MSHPQHHATSPELKRIALGFVPLLDATLLIVARERGCFAAQGLDVTLSRENAWATVRDKVAAGLLDGAQMLAPMPLAMSLGLGRAPCETLAPMLLSRNGNTVTLSTELSEASGAKLDDDPGTSALALGNWLREAGRGKRPRLAMVYPYSCQHYQLREWLTLGDIDPERQVELVALPPPRMVEALRSGQIDGFCAGEPWGTLARHCGAGRLVATGAQLWPEHPEKVLGVTRSWAEQYPATLSGLVRALVAASEWLAASPDNRRQALEWLALPPYLDRSVNHLRTLDIDDAPIHQRLYGKGMLRPTPQAVLHFAEPIVRQLEKQERRFDPALLATCYNPVHFDAATHH</sequence>
<dbReference type="Pfam" id="PF13379">
    <property type="entry name" value="NMT1_2"/>
    <property type="match status" value="1"/>
</dbReference>
<accession>A0A7V9W3P9</accession>
<name>A0A7V9W3P9_9GAMM</name>
<dbReference type="CDD" id="cd13553">
    <property type="entry name" value="PBP2_NrtA_CpmA_like"/>
    <property type="match status" value="1"/>
</dbReference>
<keyword evidence="9" id="KW-1185">Reference proteome</keyword>
<evidence type="ECO:0000256" key="5">
    <source>
        <dbReference type="ARBA" id="ARBA00023136"/>
    </source>
</evidence>
<dbReference type="Gene3D" id="3.40.190.10">
    <property type="entry name" value="Periplasmic binding protein-like II"/>
    <property type="match status" value="2"/>
</dbReference>
<evidence type="ECO:0000313" key="6">
    <source>
        <dbReference type="EMBL" id="MBA2780484.1"/>
    </source>
</evidence>
<dbReference type="Proteomes" id="UP000814353">
    <property type="component" value="Unassembled WGS sequence"/>
</dbReference>
<dbReference type="EMBL" id="JABFUB010000009">
    <property type="protein sequence ID" value="MCG6662398.1"/>
    <property type="molecule type" value="Genomic_DNA"/>
</dbReference>
<dbReference type="InterPro" id="IPR044527">
    <property type="entry name" value="NrtA/CpmA_ABC-bd_dom"/>
</dbReference>
<organism evidence="6 8">
    <name type="scientific">Billgrantia kenyensis</name>
    <dbReference type="NCBI Taxonomy" id="321266"/>
    <lineage>
        <taxon>Bacteria</taxon>
        <taxon>Pseudomonadati</taxon>
        <taxon>Pseudomonadota</taxon>
        <taxon>Gammaproteobacteria</taxon>
        <taxon>Oceanospirillales</taxon>
        <taxon>Halomonadaceae</taxon>
        <taxon>Billgrantia</taxon>
    </lineage>
</organism>
<dbReference type="Proteomes" id="UP000518091">
    <property type="component" value="Unassembled WGS sequence"/>
</dbReference>
<comment type="subcellular location">
    <subcellularLocation>
        <location evidence="1">Endomembrane system</location>
    </subcellularLocation>
</comment>
<dbReference type="AlphaFoldDB" id="A0A7V9W3P9"/>
<evidence type="ECO:0000256" key="3">
    <source>
        <dbReference type="ARBA" id="ARBA00022475"/>
    </source>
</evidence>
<dbReference type="SUPFAM" id="SSF53850">
    <property type="entry name" value="Periplasmic binding protein-like II"/>
    <property type="match status" value="1"/>
</dbReference>
<keyword evidence="2" id="KW-0813">Transport</keyword>
<reference evidence="6 8" key="2">
    <citation type="submission" date="2020-07" db="EMBL/GenBank/DDBJ databases">
        <title>Identification of Halomonas strains.</title>
        <authorList>
            <person name="Xiao Z."/>
            <person name="Shen J."/>
        </authorList>
    </citation>
    <scope>NUCLEOTIDE SEQUENCE [LARGE SCALE GENOMIC DNA]</scope>
    <source>
        <strain evidence="6 8">DSM 17331</strain>
    </source>
</reference>
<keyword evidence="5" id="KW-0472">Membrane</keyword>
<protein>
    <submittedName>
        <fullName evidence="6">ABC transporter substrate-binding protein</fullName>
    </submittedName>
</protein>
<comment type="caution">
    <text evidence="6">The sequence shown here is derived from an EMBL/GenBank/DDBJ whole genome shotgun (WGS) entry which is preliminary data.</text>
</comment>
<keyword evidence="3" id="KW-1003">Cell membrane</keyword>
<keyword evidence="4" id="KW-0997">Cell inner membrane</keyword>
<dbReference type="GO" id="GO:0012505">
    <property type="term" value="C:endomembrane system"/>
    <property type="evidence" value="ECO:0007669"/>
    <property type="project" value="UniProtKB-SubCell"/>
</dbReference>